<dbReference type="CDD" id="cd00796">
    <property type="entry name" value="INT_Rci_Hp1_C"/>
    <property type="match status" value="1"/>
</dbReference>
<keyword evidence="1" id="KW-0233">DNA recombination</keyword>
<dbReference type="PROSITE" id="PS51898">
    <property type="entry name" value="TYR_RECOMBINASE"/>
    <property type="match status" value="1"/>
</dbReference>
<feature type="domain" description="Tyr recombinase" evidence="3">
    <location>
        <begin position="236"/>
        <end position="420"/>
    </location>
</feature>
<dbReference type="RefSeq" id="WP_353930913.1">
    <property type="nucleotide sequence ID" value="NZ_CP150886.1"/>
</dbReference>
<dbReference type="InterPro" id="IPR013762">
    <property type="entry name" value="Integrase-like_cat_sf"/>
</dbReference>
<proteinExistence type="predicted"/>
<evidence type="ECO:0000313" key="5">
    <source>
        <dbReference type="Proteomes" id="UP001483337"/>
    </source>
</evidence>
<evidence type="ECO:0000313" key="4">
    <source>
        <dbReference type="EMBL" id="WZB88004.1"/>
    </source>
</evidence>
<dbReference type="EMBL" id="CP150886">
    <property type="protein sequence ID" value="WZB88004.1"/>
    <property type="molecule type" value="Genomic_DNA"/>
</dbReference>
<accession>A0ABZ2URU1</accession>
<sequence length="463" mass="54256">MLKTKLHKGYQASTVKTATTDGTYIGTMKHLEKQAVNTEIQFDIALKEVNARLKAANSRVAIVQVAGSLYLQATLPLKPHDINTKGKNTKQYKISLNIPANFYGLKTAEEEANELAKLIARQQFTWTSKYLGNKQEQGEKTFGELLDNYEKIYFSSRQRNIKSEGTFFKNYLGVLNQFDRNMLAIPENIKRQFDNISNDTPSWKHRTSIALNLFCKEFNIPLVIKFKRPKPKPRQVPDESMIEDGFYQWEKYAHKRRNKRREQADYWIVFRWFYGMLATYGCRPRELFLYPDFQHWLSENKTWKVHELCKTGEREALPLYDSWIELFDLKNPQVVKLVQDYINGRDDTKGMHTLSAALSDWFNKVDLGFSPYDLRHAWAIRAHLMGIPIKAAADNLGHSVQQHTDTYQRWFGLENRKKAISHAVKKQDELQELREEIVKLKAENQELRNLLDKYQIIQTLHNN</sequence>
<keyword evidence="5" id="KW-1185">Reference proteome</keyword>
<keyword evidence="2" id="KW-0175">Coiled coil</keyword>
<evidence type="ECO:0000256" key="1">
    <source>
        <dbReference type="ARBA" id="ARBA00023172"/>
    </source>
</evidence>
<dbReference type="InterPro" id="IPR011010">
    <property type="entry name" value="DNA_brk_join_enz"/>
</dbReference>
<dbReference type="Proteomes" id="UP001483337">
    <property type="component" value="Chromosome"/>
</dbReference>
<feature type="coiled-coil region" evidence="2">
    <location>
        <begin position="416"/>
        <end position="460"/>
    </location>
</feature>
<gene>
    <name evidence="4" type="ORF">WJM97_22080</name>
</gene>
<evidence type="ECO:0000259" key="3">
    <source>
        <dbReference type="PROSITE" id="PS51898"/>
    </source>
</evidence>
<name>A0ABZ2URU1_9CYAN</name>
<dbReference type="SUPFAM" id="SSF56349">
    <property type="entry name" value="DNA breaking-rejoining enzymes"/>
    <property type="match status" value="1"/>
</dbReference>
<organism evidence="4 5">
    <name type="scientific">Okeanomitos corallinicola TIOX110</name>
    <dbReference type="NCBI Taxonomy" id="3133117"/>
    <lineage>
        <taxon>Bacteria</taxon>
        <taxon>Bacillati</taxon>
        <taxon>Cyanobacteriota</taxon>
        <taxon>Cyanophyceae</taxon>
        <taxon>Nostocales</taxon>
        <taxon>Aphanizomenonaceae</taxon>
        <taxon>Okeanomitos</taxon>
    </lineage>
</organism>
<dbReference type="Gene3D" id="1.10.443.10">
    <property type="entry name" value="Intergrase catalytic core"/>
    <property type="match status" value="1"/>
</dbReference>
<protein>
    <submittedName>
        <fullName evidence="4">Site-specific integrase</fullName>
    </submittedName>
</protein>
<dbReference type="InterPro" id="IPR002104">
    <property type="entry name" value="Integrase_catalytic"/>
</dbReference>
<reference evidence="4 5" key="1">
    <citation type="submission" date="2024-04" db="EMBL/GenBank/DDBJ databases">
        <title>Okeanomitos corallinicola gen. &amp; sp. nov. (Nostocales, Cyanobacteria), a new toxic marine heterocyst-forming cyanobacterium from a coral reef.</title>
        <authorList>
            <person name="Li H."/>
            <person name="Li R."/>
            <person name="Kang J."/>
            <person name="Hii K.S."/>
            <person name="Mohamed H.F."/>
            <person name="Xu X."/>
            <person name="Luo Z."/>
        </authorList>
    </citation>
    <scope>NUCLEOTIDE SEQUENCE [LARGE SCALE GENOMIC DNA]</scope>
    <source>
        <strain evidence="4 5">TIOX110</strain>
    </source>
</reference>
<evidence type="ECO:0000256" key="2">
    <source>
        <dbReference type="SAM" id="Coils"/>
    </source>
</evidence>